<dbReference type="EMBL" id="QGKY02000089">
    <property type="protein sequence ID" value="KAF2615072.1"/>
    <property type="molecule type" value="Genomic_DNA"/>
</dbReference>
<proteinExistence type="inferred from homology"/>
<dbReference type="PANTHER" id="PTHR13299:SF2">
    <property type="entry name" value="PEROXISOMAL MEMBRANE PROTEIN PEX16"/>
    <property type="match status" value="1"/>
</dbReference>
<protein>
    <recommendedName>
        <fullName evidence="1">Peroxisomal membrane protein PEX16</fullName>
    </recommendedName>
</protein>
<feature type="region of interest" description="Disordered" evidence="2">
    <location>
        <begin position="1"/>
        <end position="24"/>
    </location>
</feature>
<dbReference type="AlphaFoldDB" id="A0A8S9M7U7"/>
<feature type="compositionally biased region" description="Basic and acidic residues" evidence="2">
    <location>
        <begin position="1"/>
        <end position="15"/>
    </location>
</feature>
<dbReference type="Pfam" id="PF08610">
    <property type="entry name" value="Pex16"/>
    <property type="match status" value="1"/>
</dbReference>
<evidence type="ECO:0000256" key="1">
    <source>
        <dbReference type="RuleBase" id="RU365003"/>
    </source>
</evidence>
<dbReference type="GO" id="GO:0007031">
    <property type="term" value="P:peroxisome organization"/>
    <property type="evidence" value="ECO:0007669"/>
    <property type="project" value="UniProtKB-KW"/>
</dbReference>
<dbReference type="GO" id="GO:0031515">
    <property type="term" value="C:tRNA (m1A) methyltransferase complex"/>
    <property type="evidence" value="ECO:0007669"/>
    <property type="project" value="InterPro"/>
</dbReference>
<feature type="region of interest" description="Disordered" evidence="2">
    <location>
        <begin position="354"/>
        <end position="388"/>
    </location>
</feature>
<keyword evidence="1" id="KW-0576">Peroxisome</keyword>
<dbReference type="InterPro" id="IPR013919">
    <property type="entry name" value="Pex16"/>
</dbReference>
<organism evidence="3">
    <name type="scientific">Brassica cretica</name>
    <name type="common">Mustard</name>
    <dbReference type="NCBI Taxonomy" id="69181"/>
    <lineage>
        <taxon>Eukaryota</taxon>
        <taxon>Viridiplantae</taxon>
        <taxon>Streptophyta</taxon>
        <taxon>Embryophyta</taxon>
        <taxon>Tracheophyta</taxon>
        <taxon>Spermatophyta</taxon>
        <taxon>Magnoliopsida</taxon>
        <taxon>eudicotyledons</taxon>
        <taxon>Gunneridae</taxon>
        <taxon>Pentapetalae</taxon>
        <taxon>rosids</taxon>
        <taxon>malvids</taxon>
        <taxon>Brassicales</taxon>
        <taxon>Brassicaceae</taxon>
        <taxon>Brassiceae</taxon>
        <taxon>Brassica</taxon>
    </lineage>
</organism>
<comment type="similarity">
    <text evidence="1">Belongs to the peroxin-16 family.</text>
</comment>
<evidence type="ECO:0000313" key="3">
    <source>
        <dbReference type="EMBL" id="KAF2615072.1"/>
    </source>
</evidence>
<dbReference type="PANTHER" id="PTHR13299">
    <property type="entry name" value="PEROXISOMAL MEMBRANE PROTEIN PEX16"/>
    <property type="match status" value="1"/>
</dbReference>
<dbReference type="GO" id="GO:0005778">
    <property type="term" value="C:peroxisomal membrane"/>
    <property type="evidence" value="ECO:0007669"/>
    <property type="project" value="UniProtKB-SubCell"/>
</dbReference>
<dbReference type="GO" id="GO:0030488">
    <property type="term" value="P:tRNA methylation"/>
    <property type="evidence" value="ECO:0007669"/>
    <property type="project" value="InterPro"/>
</dbReference>
<comment type="subcellular location">
    <subcellularLocation>
        <location evidence="1">Peroxisome membrane</location>
    </subcellularLocation>
</comment>
<accession>A0A8S9M7U7</accession>
<keyword evidence="1" id="KW-0962">Peroxisome biogenesis</keyword>
<gene>
    <name evidence="3" type="ORF">F2Q70_00008869</name>
</gene>
<evidence type="ECO:0000256" key="2">
    <source>
        <dbReference type="SAM" id="MobiDB-lite"/>
    </source>
</evidence>
<reference evidence="3" key="1">
    <citation type="submission" date="2019-12" db="EMBL/GenBank/DDBJ databases">
        <title>Genome sequencing and annotation of Brassica cretica.</title>
        <authorList>
            <person name="Studholme D.J."/>
            <person name="Sarris P.F."/>
        </authorList>
    </citation>
    <scope>NUCLEOTIDE SEQUENCE</scope>
    <source>
        <strain evidence="3">PFS-102/07</strain>
        <tissue evidence="3">Leaf</tissue>
    </source>
</reference>
<name>A0A8S9M7U7_BRACR</name>
<comment type="caution">
    <text evidence="3">The sequence shown here is derived from an EMBL/GenBank/DDBJ whole genome shotgun (WGS) entry which is preliminary data.</text>
</comment>
<sequence length="548" mass="61384">MEHSKEDQAKSENQKINKAQDPNPRFASEGCSVLLDVNDGDRLVFARLSGGAIFKIGNTNYSLKPLIGAPFGSLFQVETGEDGSFLSRILPVKKESTSVNVIDDDARDNRELIDDNESQSLTCEEIEAMRREGAKGDEIIEALIANSKTFDKKFQLSQEKYKLKKQKKYAPKVLLRRPFARSICEAYFKKYPARIGFIRVDALSLLLTMANVTAYSDVLVVDMVGGLVTGAVAERLGGTGYGLTWLLPEKFSASEIGPEAVTAFLGIFTTINQHIIESVPTTRAHVGPSGTDSSLLSYPLLISILKDLETVVEVAAEHFYGDRKWNFIIATEAIKALVRLALFRNTGYKMLLHGGETPNDDKDPNQPELQNRPGHLDRNHRSGNQNLYNPWNMEGRAMSALSSFGQNARTTTTTTSPTSGWSRRIQHNQQAVIEPAVINEKRTTLSELLSEKGVNGALFVMGEVLFITRPLIYVLFIRIYGVRSWIPWAISLSVDTLGMGILSNLKLWGEKSSKQIHFSQPERDELRRRKLLWALYLMRDPFFTKFTR</sequence>